<keyword evidence="1" id="KW-0472">Membrane</keyword>
<dbReference type="InterPro" id="IPR018677">
    <property type="entry name" value="DUF2157"/>
</dbReference>
<name>A0ABS2N0R5_9BACI</name>
<reference evidence="3 4" key="1">
    <citation type="submission" date="2021-01" db="EMBL/GenBank/DDBJ databases">
        <title>Genomic Encyclopedia of Type Strains, Phase IV (KMG-IV): sequencing the most valuable type-strain genomes for metagenomic binning, comparative biology and taxonomic classification.</title>
        <authorList>
            <person name="Goeker M."/>
        </authorList>
    </citation>
    <scope>NUCLEOTIDE SEQUENCE [LARGE SCALE GENOMIC DNA]</scope>
    <source>
        <strain evidence="3 4">DSM 23711</strain>
    </source>
</reference>
<proteinExistence type="predicted"/>
<evidence type="ECO:0000313" key="4">
    <source>
        <dbReference type="Proteomes" id="UP001296943"/>
    </source>
</evidence>
<evidence type="ECO:0000313" key="3">
    <source>
        <dbReference type="EMBL" id="MBM7571500.1"/>
    </source>
</evidence>
<comment type="caution">
    <text evidence="3">The sequence shown here is derived from an EMBL/GenBank/DDBJ whole genome shotgun (WGS) entry which is preliminary data.</text>
</comment>
<gene>
    <name evidence="3" type="ORF">JOC48_001996</name>
</gene>
<evidence type="ECO:0000259" key="2">
    <source>
        <dbReference type="Pfam" id="PF09925"/>
    </source>
</evidence>
<feature type="transmembrane region" description="Helical" evidence="1">
    <location>
        <begin position="129"/>
        <end position="156"/>
    </location>
</feature>
<keyword evidence="4" id="KW-1185">Reference proteome</keyword>
<feature type="transmembrane region" description="Helical" evidence="1">
    <location>
        <begin position="63"/>
        <end position="81"/>
    </location>
</feature>
<feature type="domain" description="DUF2157" evidence="2">
    <location>
        <begin position="12"/>
        <end position="145"/>
    </location>
</feature>
<keyword evidence="1" id="KW-0812">Transmembrane</keyword>
<dbReference type="Pfam" id="PF09925">
    <property type="entry name" value="DUF2157"/>
    <property type="match status" value="1"/>
</dbReference>
<feature type="transmembrane region" description="Helical" evidence="1">
    <location>
        <begin position="191"/>
        <end position="208"/>
    </location>
</feature>
<evidence type="ECO:0000256" key="1">
    <source>
        <dbReference type="SAM" id="Phobius"/>
    </source>
</evidence>
<feature type="transmembrane region" description="Helical" evidence="1">
    <location>
        <begin position="168"/>
        <end position="185"/>
    </location>
</feature>
<keyword evidence="1" id="KW-1133">Transmembrane helix</keyword>
<dbReference type="Proteomes" id="UP001296943">
    <property type="component" value="Unassembled WGS sequence"/>
</dbReference>
<feature type="transmembrane region" description="Helical" evidence="1">
    <location>
        <begin position="215"/>
        <end position="231"/>
    </location>
</feature>
<feature type="transmembrane region" description="Helical" evidence="1">
    <location>
        <begin position="243"/>
        <end position="260"/>
    </location>
</feature>
<dbReference type="EMBL" id="JAFBDR010000009">
    <property type="protein sequence ID" value="MBM7571500.1"/>
    <property type="molecule type" value="Genomic_DNA"/>
</dbReference>
<feature type="transmembrane region" description="Helical" evidence="1">
    <location>
        <begin position="272"/>
        <end position="294"/>
    </location>
</feature>
<feature type="transmembrane region" description="Helical" evidence="1">
    <location>
        <begin position="342"/>
        <end position="363"/>
    </location>
</feature>
<organism evidence="3 4">
    <name type="scientific">Aquibacillus albus</name>
    <dbReference type="NCBI Taxonomy" id="1168171"/>
    <lineage>
        <taxon>Bacteria</taxon>
        <taxon>Bacillati</taxon>
        <taxon>Bacillota</taxon>
        <taxon>Bacilli</taxon>
        <taxon>Bacillales</taxon>
        <taxon>Bacillaceae</taxon>
        <taxon>Aquibacillus</taxon>
    </lineage>
</organism>
<dbReference type="RefSeq" id="WP_204499156.1">
    <property type="nucleotide sequence ID" value="NZ_JAFBDR010000009.1"/>
</dbReference>
<feature type="transmembrane region" description="Helical" evidence="1">
    <location>
        <begin position="93"/>
        <end position="117"/>
    </location>
</feature>
<accession>A0ABS2N0R5</accession>
<sequence>MRRKRLQKETREWVNEGIISSEQEAMILNRYLNKNRHFLLIIFASLFIGLGFLTFIASNWSFIPAYGKMAIILCSMLAFYLSGEYVYRKKSTMVGMSLIIIGLLIFGAGIFLTGQMYHYTYAQATPFVIWSLASFFLFVAYQHAPIFVVAIVITTVGQLYSAFTFHSFNVWLCFLLLLAFGHYTYHQARYLYSYLFAASFVIQSLVFIGVERSEYYWLLIFMFLLYIIGDVSKKVVIHEAFRAVSLLSLFVLAIVHVFILGEDFFFYEDREFNLFFMIVWSLLFVAFITLKVAFKQYNHLTELALFLPVFYIAFGDMVAMLCLFIFSLGLLINGYQEENNNLIMFGTGAFLISTLIAYVHIAWAFLDKSLFFFIGGIILFAFSYFLERKRRMVRKSKGGAGK</sequence>
<feature type="transmembrane region" description="Helical" evidence="1">
    <location>
        <begin position="369"/>
        <end position="386"/>
    </location>
</feature>
<feature type="transmembrane region" description="Helical" evidence="1">
    <location>
        <begin position="38"/>
        <end position="57"/>
    </location>
</feature>
<feature type="transmembrane region" description="Helical" evidence="1">
    <location>
        <begin position="306"/>
        <end position="330"/>
    </location>
</feature>
<protein>
    <submittedName>
        <fullName evidence="3">Membrane protein</fullName>
    </submittedName>
</protein>